<gene>
    <name evidence="2" type="ORF">FP66_01190</name>
</gene>
<dbReference type="Pfam" id="PF05707">
    <property type="entry name" value="Zot"/>
    <property type="match status" value="1"/>
</dbReference>
<dbReference type="Proteomes" id="UP000029721">
    <property type="component" value="Unassembled WGS sequence"/>
</dbReference>
<evidence type="ECO:0000313" key="2">
    <source>
        <dbReference type="EMBL" id="KGE78929.1"/>
    </source>
</evidence>
<sequence>MSLHLITAVPGAGKTLRAIWMTLKLMDEHPDRPVFSNINGWNRAAPIPDEWMDCPDGSVIVLDECQQRWRRYRNTGTPPAEIAELETHRHRGIDFILTCQNPSQVTSDVRALVEVHEHLMRRGKMGGALVYRFEGVCHTNPMAHKGDADCEVSVWKHPKEVFAEYTSASIHTGTRRLPRILIIAPFVFLGSAGAVVYAANSVTGFLGVDGQAEAEDAAPAESPVSTAPVAPPDTVTAYGGLRQDDYCQLYDQDGKPIRTTIPDCLNAMELGLPYDVEELKL</sequence>
<dbReference type="EMBL" id="JOKD01000010">
    <property type="protein sequence ID" value="KGE78929.1"/>
    <property type="molecule type" value="Genomic_DNA"/>
</dbReference>
<name>A0ABR4WW20_9GAMM</name>
<evidence type="ECO:0000313" key="3">
    <source>
        <dbReference type="Proteomes" id="UP000029721"/>
    </source>
</evidence>
<reference evidence="2 3" key="1">
    <citation type="submission" date="2014-06" db="EMBL/GenBank/DDBJ databases">
        <title>Draft genome sequence of an extremely salt tolerant bacteria Halomonas salina/CIFRI 1.</title>
        <authorList>
            <person name="Behera B.D."/>
            <person name="Meena D.K."/>
            <person name="Das P."/>
            <person name="Maharana J."/>
            <person name="Paria P."/>
            <person name="Sharma A.P."/>
            <person name="Shamsudheen K.V."/>
            <person name="Rijit J."/>
            <person name="Dixit V."/>
            <person name="Verma A."/>
            <person name="Scaria V."/>
            <person name="Sivasubbu S."/>
        </authorList>
    </citation>
    <scope>NUCLEOTIDE SEQUENCE [LARGE SCALE GENOMIC DNA]</scope>
    <source>
        <strain evidence="2 3">CIFRI 1</strain>
    </source>
</reference>
<keyword evidence="3" id="KW-1185">Reference proteome</keyword>
<comment type="caution">
    <text evidence="2">The sequence shown here is derived from an EMBL/GenBank/DDBJ whole genome shotgun (WGS) entry which is preliminary data.</text>
</comment>
<dbReference type="InterPro" id="IPR027417">
    <property type="entry name" value="P-loop_NTPase"/>
</dbReference>
<dbReference type="RefSeq" id="WP_035593885.1">
    <property type="nucleotide sequence ID" value="NZ_JOKD01000010.1"/>
</dbReference>
<dbReference type="Gene3D" id="3.40.50.300">
    <property type="entry name" value="P-loop containing nucleotide triphosphate hydrolases"/>
    <property type="match status" value="1"/>
</dbReference>
<accession>A0ABR4WW20</accession>
<dbReference type="InterPro" id="IPR008900">
    <property type="entry name" value="Zot_N"/>
</dbReference>
<organism evidence="2 3">
    <name type="scientific">Halomonas salina</name>
    <dbReference type="NCBI Taxonomy" id="42565"/>
    <lineage>
        <taxon>Bacteria</taxon>
        <taxon>Pseudomonadati</taxon>
        <taxon>Pseudomonadota</taxon>
        <taxon>Gammaproteobacteria</taxon>
        <taxon>Oceanospirillales</taxon>
        <taxon>Halomonadaceae</taxon>
        <taxon>Halomonas</taxon>
    </lineage>
</organism>
<protein>
    <recommendedName>
        <fullName evidence="1">Zona occludens toxin N-terminal domain-containing protein</fullName>
    </recommendedName>
</protein>
<feature type="domain" description="Zona occludens toxin N-terminal" evidence="1">
    <location>
        <begin position="53"/>
        <end position="171"/>
    </location>
</feature>
<evidence type="ECO:0000259" key="1">
    <source>
        <dbReference type="Pfam" id="PF05707"/>
    </source>
</evidence>
<proteinExistence type="predicted"/>